<accession>A0A519BH57</accession>
<name>A0A519BH57_ACIG2</name>
<evidence type="ECO:0000256" key="1">
    <source>
        <dbReference type="ARBA" id="ARBA00023125"/>
    </source>
</evidence>
<feature type="domain" description="HTH cro/C1-type" evidence="2">
    <location>
        <begin position="17"/>
        <end position="71"/>
    </location>
</feature>
<dbReference type="PANTHER" id="PTHR46558">
    <property type="entry name" value="TRACRIPTIONAL REGULATORY PROTEIN-RELATED-RELATED"/>
    <property type="match status" value="1"/>
</dbReference>
<dbReference type="PROSITE" id="PS50943">
    <property type="entry name" value="HTH_CROC1"/>
    <property type="match status" value="1"/>
</dbReference>
<gene>
    <name evidence="3" type="ORF">EVJ46_06260</name>
</gene>
<keyword evidence="1" id="KW-0238">DNA-binding</keyword>
<dbReference type="EMBL" id="SGBC01000002">
    <property type="protein sequence ID" value="RZD16607.1"/>
    <property type="molecule type" value="Genomic_DNA"/>
</dbReference>
<dbReference type="SUPFAM" id="SSF47413">
    <property type="entry name" value="lambda repressor-like DNA-binding domains"/>
    <property type="match status" value="1"/>
</dbReference>
<dbReference type="Proteomes" id="UP000316562">
    <property type="component" value="Unassembled WGS sequence"/>
</dbReference>
<dbReference type="GO" id="GO:0003677">
    <property type="term" value="F:DNA binding"/>
    <property type="evidence" value="ECO:0007669"/>
    <property type="project" value="UniProtKB-KW"/>
</dbReference>
<dbReference type="Gene3D" id="1.10.260.40">
    <property type="entry name" value="lambda repressor-like DNA-binding domains"/>
    <property type="match status" value="1"/>
</dbReference>
<dbReference type="InterPro" id="IPR001387">
    <property type="entry name" value="Cro/C1-type_HTH"/>
</dbReference>
<organism evidence="3 4">
    <name type="scientific">Acididesulfobacter guangdongensis</name>
    <dbReference type="NCBI Taxonomy" id="2597225"/>
    <lineage>
        <taxon>Bacteria</taxon>
        <taxon>Deltaproteobacteria</taxon>
        <taxon>Candidatus Acidulodesulfobacterales</taxon>
        <taxon>Candidatus Acididesulfobacter</taxon>
    </lineage>
</organism>
<protein>
    <submittedName>
        <fullName evidence="3">XRE family transcriptional regulator</fullName>
    </submittedName>
</protein>
<dbReference type="SMART" id="SM00530">
    <property type="entry name" value="HTH_XRE"/>
    <property type="match status" value="1"/>
</dbReference>
<comment type="caution">
    <text evidence="3">The sequence shown here is derived from an EMBL/GenBank/DDBJ whole genome shotgun (WGS) entry which is preliminary data.</text>
</comment>
<dbReference type="InterPro" id="IPR010982">
    <property type="entry name" value="Lambda_DNA-bd_dom_sf"/>
</dbReference>
<dbReference type="AlphaFoldDB" id="A0A519BH57"/>
<evidence type="ECO:0000313" key="4">
    <source>
        <dbReference type="Proteomes" id="UP000316562"/>
    </source>
</evidence>
<evidence type="ECO:0000259" key="2">
    <source>
        <dbReference type="PROSITE" id="PS50943"/>
    </source>
</evidence>
<dbReference type="CDD" id="cd00093">
    <property type="entry name" value="HTH_XRE"/>
    <property type="match status" value="1"/>
</dbReference>
<dbReference type="PANTHER" id="PTHR46558:SF4">
    <property type="entry name" value="DNA-BIDING PHAGE PROTEIN"/>
    <property type="match status" value="1"/>
</dbReference>
<dbReference type="Pfam" id="PF01381">
    <property type="entry name" value="HTH_3"/>
    <property type="match status" value="1"/>
</dbReference>
<proteinExistence type="predicted"/>
<sequence>MKDKDRMDLYKFIGSKIKQKRKELKISQEKLGEMIGIDYHLIQRYEKGINKIPLDKLIEISKCLNTQLEYFYKDLEEEQHNAVNYPLHPELEKEITMLKDIYNYNDENLIYIAKTNIELAYGLLKKERRIKKNAGNLKKKMA</sequence>
<evidence type="ECO:0000313" key="3">
    <source>
        <dbReference type="EMBL" id="RZD16607.1"/>
    </source>
</evidence>
<reference evidence="3 4" key="1">
    <citation type="journal article" date="2019" name="ISME J.">
        <title>Insights into ecological role of a new deltaproteobacterial order Candidatus Acidulodesulfobacterales by metagenomics and metatranscriptomics.</title>
        <authorList>
            <person name="Tan S."/>
            <person name="Liu J."/>
            <person name="Fang Y."/>
            <person name="Hedlund B.P."/>
            <person name="Lian Z.H."/>
            <person name="Huang L.Y."/>
            <person name="Li J.T."/>
            <person name="Huang L.N."/>
            <person name="Li W.J."/>
            <person name="Jiang H.C."/>
            <person name="Dong H.L."/>
            <person name="Shu W.S."/>
        </authorList>
    </citation>
    <scope>NUCLEOTIDE SEQUENCE [LARGE SCALE GENOMIC DNA]</scope>
    <source>
        <strain evidence="3">AP2</strain>
    </source>
</reference>